<dbReference type="InterPro" id="IPR005669">
    <property type="entry name" value="Thiosulph/SO4-bd"/>
</dbReference>
<organism evidence="6 7">
    <name type="scientific">Clostridium boliviensis</name>
    <dbReference type="NCBI Taxonomy" id="318465"/>
    <lineage>
        <taxon>Bacteria</taxon>
        <taxon>Bacillati</taxon>
        <taxon>Bacillota</taxon>
        <taxon>Clostridia</taxon>
        <taxon>Eubacteriales</taxon>
        <taxon>Clostridiaceae</taxon>
        <taxon>Clostridium</taxon>
    </lineage>
</organism>
<accession>A0ABU4GLP4</accession>
<sequence>MIAGCAGQTGLANVKTITITNVSYDPTREFFQEYNRIFESYYWNTYKTRIKVIQSHGGSGGQARSVIEGAKADVVTLALAHDIAMIEKSGLIDSGWIKEFEGNSSPYTSAIVFLVRKGNEKKIKDWSDLVKPGVEIITPDPKSSGGACWNFLAAWQYAKVTYHGDEKKMKSFAADLYRNVSVMDSGARAATTTFVENGQGDVLIAWENEAINTVKEYPDQYEIITPGVSILAEPGVAVVDENAHRDGVERVSEEYLKYLYSDKAQRLIGEYGYRPLNKKILSEFSGKFDLNVNLCTIDDFGGWDTAYETFFEDGGIFDEIYSN</sequence>
<comment type="similarity">
    <text evidence="2">Belongs to the prokaryotic sulfate-binding protein family.</text>
</comment>
<dbReference type="Proteomes" id="UP001276854">
    <property type="component" value="Unassembled WGS sequence"/>
</dbReference>
<keyword evidence="3" id="KW-0813">Transport</keyword>
<dbReference type="Gene3D" id="3.40.190.10">
    <property type="entry name" value="Periplasmic binding protein-like II"/>
    <property type="match status" value="2"/>
</dbReference>
<dbReference type="Pfam" id="PF13531">
    <property type="entry name" value="SBP_bac_11"/>
    <property type="match status" value="1"/>
</dbReference>
<evidence type="ECO:0000256" key="1">
    <source>
        <dbReference type="ARBA" id="ARBA00004418"/>
    </source>
</evidence>
<evidence type="ECO:0000313" key="7">
    <source>
        <dbReference type="Proteomes" id="UP001276854"/>
    </source>
</evidence>
<evidence type="ECO:0000256" key="5">
    <source>
        <dbReference type="ARBA" id="ARBA00022764"/>
    </source>
</evidence>
<evidence type="ECO:0000256" key="2">
    <source>
        <dbReference type="ARBA" id="ARBA00006099"/>
    </source>
</evidence>
<gene>
    <name evidence="6" type="ORF">RZO55_10060</name>
</gene>
<keyword evidence="4" id="KW-0732">Signal</keyword>
<dbReference type="SUPFAM" id="SSF53850">
    <property type="entry name" value="Periplasmic binding protein-like II"/>
    <property type="match status" value="1"/>
</dbReference>
<reference evidence="6 7" key="1">
    <citation type="submission" date="2023-10" db="EMBL/GenBank/DDBJ databases">
        <title>A novel Glycoside Hydrolase 43-Like Enzyme from Clostrdium boliviensis is an Endo-xylanase, and a Candidate for Xylooligosaccharides Production from Different Xylan Substrates.</title>
        <authorList>
            <person name="Alvarez M.T."/>
            <person name="Rocabado-Villegas L.R."/>
            <person name="Salas-Veizaga D.M."/>
            <person name="Linares-Pasten J.A."/>
            <person name="Gudmundsdottir E.E."/>
            <person name="Hreggvidsson G.O."/>
            <person name="Adlercreutz P."/>
            <person name="Nordberg Karlsson E."/>
        </authorList>
    </citation>
    <scope>NUCLEOTIDE SEQUENCE [LARGE SCALE GENOMIC DNA]</scope>
    <source>
        <strain evidence="6 7">E-1</strain>
    </source>
</reference>
<name>A0ABU4GLP4_9CLOT</name>
<dbReference type="NCBIfam" id="TIGR00971">
    <property type="entry name" value="3a0106s03"/>
    <property type="match status" value="1"/>
</dbReference>
<dbReference type="PANTHER" id="PTHR30368:SF2">
    <property type="entry name" value="SULFATE-BINDING PROTEIN"/>
    <property type="match status" value="1"/>
</dbReference>
<evidence type="ECO:0000256" key="4">
    <source>
        <dbReference type="ARBA" id="ARBA00022729"/>
    </source>
</evidence>
<protein>
    <submittedName>
        <fullName evidence="6">Sulfate ABC transporter substrate-binding protein</fullName>
    </submittedName>
</protein>
<comment type="subcellular location">
    <subcellularLocation>
        <location evidence="1">Periplasm</location>
    </subcellularLocation>
</comment>
<dbReference type="NCBIfam" id="NF008022">
    <property type="entry name" value="PRK10752.1"/>
    <property type="match status" value="1"/>
</dbReference>
<dbReference type="PANTHER" id="PTHR30368">
    <property type="entry name" value="SULFATE-BINDING PROTEIN"/>
    <property type="match status" value="1"/>
</dbReference>
<dbReference type="EMBL" id="JAWONS010000148">
    <property type="protein sequence ID" value="MDW2797917.1"/>
    <property type="molecule type" value="Genomic_DNA"/>
</dbReference>
<evidence type="ECO:0000313" key="6">
    <source>
        <dbReference type="EMBL" id="MDW2797917.1"/>
    </source>
</evidence>
<keyword evidence="5" id="KW-0574">Periplasm</keyword>
<evidence type="ECO:0000256" key="3">
    <source>
        <dbReference type="ARBA" id="ARBA00022448"/>
    </source>
</evidence>
<proteinExistence type="inferred from homology"/>
<dbReference type="CDD" id="cd01005">
    <property type="entry name" value="PBP2_CysP"/>
    <property type="match status" value="1"/>
</dbReference>
<comment type="caution">
    <text evidence="6">The sequence shown here is derived from an EMBL/GenBank/DDBJ whole genome shotgun (WGS) entry which is preliminary data.</text>
</comment>
<keyword evidence="7" id="KW-1185">Reference proteome</keyword>